<dbReference type="Pfam" id="PF02265">
    <property type="entry name" value="S1-P1_nuclease"/>
    <property type="match status" value="1"/>
</dbReference>
<keyword evidence="8" id="KW-0732">Signal</keyword>
<dbReference type="EnsemblProtists" id="EOD24711">
    <property type="protein sequence ID" value="EOD24711"/>
    <property type="gene ID" value="EMIHUDRAFT_206805"/>
</dbReference>
<feature type="signal peptide" evidence="8">
    <location>
        <begin position="1"/>
        <end position="16"/>
    </location>
</feature>
<reference evidence="10" key="1">
    <citation type="journal article" date="2013" name="Nature">
        <title>Pan genome of the phytoplankton Emiliania underpins its global distribution.</title>
        <authorList>
            <person name="Read B.A."/>
            <person name="Kegel J."/>
            <person name="Klute M.J."/>
            <person name="Kuo A."/>
            <person name="Lefebvre S.C."/>
            <person name="Maumus F."/>
            <person name="Mayer C."/>
            <person name="Miller J."/>
            <person name="Monier A."/>
            <person name="Salamov A."/>
            <person name="Young J."/>
            <person name="Aguilar M."/>
            <person name="Claverie J.M."/>
            <person name="Frickenhaus S."/>
            <person name="Gonzalez K."/>
            <person name="Herman E.K."/>
            <person name="Lin Y.C."/>
            <person name="Napier J."/>
            <person name="Ogata H."/>
            <person name="Sarno A.F."/>
            <person name="Shmutz J."/>
            <person name="Schroeder D."/>
            <person name="de Vargas C."/>
            <person name="Verret F."/>
            <person name="von Dassow P."/>
            <person name="Valentin K."/>
            <person name="Van de Peer Y."/>
            <person name="Wheeler G."/>
            <person name="Dacks J.B."/>
            <person name="Delwiche C.F."/>
            <person name="Dyhrman S.T."/>
            <person name="Glockner G."/>
            <person name="John U."/>
            <person name="Richards T."/>
            <person name="Worden A.Z."/>
            <person name="Zhang X."/>
            <person name="Grigoriev I.V."/>
            <person name="Allen A.E."/>
            <person name="Bidle K."/>
            <person name="Borodovsky M."/>
            <person name="Bowler C."/>
            <person name="Brownlee C."/>
            <person name="Cock J.M."/>
            <person name="Elias M."/>
            <person name="Gladyshev V.N."/>
            <person name="Groth M."/>
            <person name="Guda C."/>
            <person name="Hadaegh A."/>
            <person name="Iglesias-Rodriguez M.D."/>
            <person name="Jenkins J."/>
            <person name="Jones B.M."/>
            <person name="Lawson T."/>
            <person name="Leese F."/>
            <person name="Lindquist E."/>
            <person name="Lobanov A."/>
            <person name="Lomsadze A."/>
            <person name="Malik S.B."/>
            <person name="Marsh M.E."/>
            <person name="Mackinder L."/>
            <person name="Mock T."/>
            <person name="Mueller-Roeber B."/>
            <person name="Pagarete A."/>
            <person name="Parker M."/>
            <person name="Probert I."/>
            <person name="Quesneville H."/>
            <person name="Raines C."/>
            <person name="Rensing S.A."/>
            <person name="Riano-Pachon D.M."/>
            <person name="Richier S."/>
            <person name="Rokitta S."/>
            <person name="Shiraiwa Y."/>
            <person name="Soanes D.M."/>
            <person name="van der Giezen M."/>
            <person name="Wahlund T.M."/>
            <person name="Williams B."/>
            <person name="Wilson W."/>
            <person name="Wolfe G."/>
            <person name="Wurch L.L."/>
        </authorList>
    </citation>
    <scope>NUCLEOTIDE SEQUENCE</scope>
</reference>
<dbReference type="Gene3D" id="1.10.575.10">
    <property type="entry name" value="P1 Nuclease"/>
    <property type="match status" value="1"/>
</dbReference>
<dbReference type="PANTHER" id="PTHR33146:SF10">
    <property type="entry name" value="STRAND-SPECIFIC NUCLEASE, PUTATIVE-RELATED"/>
    <property type="match status" value="1"/>
</dbReference>
<dbReference type="STRING" id="2903.R1ENZ7"/>
<evidence type="ECO:0000256" key="4">
    <source>
        <dbReference type="ARBA" id="ARBA00022759"/>
    </source>
</evidence>
<keyword evidence="3" id="KW-0479">Metal-binding</keyword>
<feature type="chain" id="PRO_5044291476" description="Aspergillus nuclease S(1)" evidence="8">
    <location>
        <begin position="17"/>
        <end position="464"/>
    </location>
</feature>
<dbReference type="AlphaFoldDB" id="A0A0D3JMH6"/>
<dbReference type="InterPro" id="IPR003154">
    <property type="entry name" value="S1/P1nuclease"/>
</dbReference>
<evidence type="ECO:0000256" key="3">
    <source>
        <dbReference type="ARBA" id="ARBA00022723"/>
    </source>
</evidence>
<evidence type="ECO:0000256" key="1">
    <source>
        <dbReference type="ARBA" id="ARBA00009547"/>
    </source>
</evidence>
<evidence type="ECO:0000256" key="7">
    <source>
        <dbReference type="ARBA" id="ARBA00023180"/>
    </source>
</evidence>
<dbReference type="PANTHER" id="PTHR33146">
    <property type="entry name" value="ENDONUCLEASE 4"/>
    <property type="match status" value="1"/>
</dbReference>
<proteinExistence type="inferred from homology"/>
<dbReference type="KEGG" id="ehx:EMIHUDRAFT_206805"/>
<dbReference type="GeneID" id="17270258"/>
<keyword evidence="5" id="KW-0378">Hydrolase</keyword>
<comment type="similarity">
    <text evidence="1">Belongs to the nuclease type I family.</text>
</comment>
<accession>A0A0D3JMH6</accession>
<dbReference type="Proteomes" id="UP000013827">
    <property type="component" value="Unassembled WGS sequence"/>
</dbReference>
<keyword evidence="10" id="KW-1185">Reference proteome</keyword>
<dbReference type="GO" id="GO:0004519">
    <property type="term" value="F:endonuclease activity"/>
    <property type="evidence" value="ECO:0007669"/>
    <property type="project" value="UniProtKB-KW"/>
</dbReference>
<evidence type="ECO:0000313" key="9">
    <source>
        <dbReference type="EnsemblProtists" id="EOD24711"/>
    </source>
</evidence>
<organism evidence="9 10">
    <name type="scientific">Emiliania huxleyi (strain CCMP1516)</name>
    <dbReference type="NCBI Taxonomy" id="280463"/>
    <lineage>
        <taxon>Eukaryota</taxon>
        <taxon>Haptista</taxon>
        <taxon>Haptophyta</taxon>
        <taxon>Prymnesiophyceae</taxon>
        <taxon>Isochrysidales</taxon>
        <taxon>Noelaerhabdaceae</taxon>
        <taxon>Emiliania</taxon>
    </lineage>
</organism>
<sequence length="464" mass="51137">MLRVSALFAALATCYGWHTIAHTLISQVAQLSLTESEKKTLSMLLDDWQPFFPNTSDLTTAAVWLDTAKCDRDEQDCKFASGDHRLYAGAVADRKFSSWHYADVPINPDGVELSEEEQDIYAEDHIVWALGETLYSLGTSTNLWSLNLNLRYMLHLMGDIHQPLHAAGMYAKPGNPWAGPDGQLRGDAGGGFTFFDAKASNLEWEAAGNLHDFWDAAGGAPRRVQLCYRPHHTTRTPQAVTLTDKFPKDFFPEYETIEEEFRNCWASLCEVSTRTFPPRGLCPEGQYVRKPTQECKDVFAHILVESSEYAKIYAYNDDLVFNGPLTPKYRADAKDVCQKRITLAGYRLADALKKVAGLLKEFELKDDEACNYEAKAEVDHPKAMFGFFKNVFSGDIGGAATTARAMVMPSRVVAEPTAVAAPKVGDALLVAGGMIGATVSLLTYLLGRSHGKKAGEAVENGALV</sequence>
<keyword evidence="6" id="KW-1015">Disulfide bond</keyword>
<name>A0A0D3JMH6_EMIH1</name>
<keyword evidence="7" id="KW-0325">Glycoprotein</keyword>
<evidence type="ECO:0000256" key="2">
    <source>
        <dbReference type="ARBA" id="ARBA00022722"/>
    </source>
</evidence>
<protein>
    <recommendedName>
        <fullName evidence="11">Aspergillus nuclease S(1)</fullName>
    </recommendedName>
</protein>
<keyword evidence="4" id="KW-0255">Endonuclease</keyword>
<evidence type="ECO:0000313" key="10">
    <source>
        <dbReference type="Proteomes" id="UP000013827"/>
    </source>
</evidence>
<evidence type="ECO:0000256" key="6">
    <source>
        <dbReference type="ARBA" id="ARBA00023157"/>
    </source>
</evidence>
<dbReference type="eggNOG" id="ENOG502S7N4">
    <property type="taxonomic scope" value="Eukaryota"/>
</dbReference>
<dbReference type="CDD" id="cd11010">
    <property type="entry name" value="S1-P1_nuclease"/>
    <property type="match status" value="1"/>
</dbReference>
<dbReference type="PaxDb" id="2903-EOD24711"/>
<reference evidence="9" key="2">
    <citation type="submission" date="2024-10" db="UniProtKB">
        <authorList>
            <consortium name="EnsemblProtists"/>
        </authorList>
    </citation>
    <scope>IDENTIFICATION</scope>
</reference>
<dbReference type="HOGENOM" id="CLU_589790_0_0_1"/>
<dbReference type="RefSeq" id="XP_005777140.1">
    <property type="nucleotide sequence ID" value="XM_005777083.1"/>
</dbReference>
<evidence type="ECO:0008006" key="11">
    <source>
        <dbReference type="Google" id="ProtNLM"/>
    </source>
</evidence>
<dbReference type="GO" id="GO:0003676">
    <property type="term" value="F:nucleic acid binding"/>
    <property type="evidence" value="ECO:0007669"/>
    <property type="project" value="InterPro"/>
</dbReference>
<dbReference type="SUPFAM" id="SSF48537">
    <property type="entry name" value="Phospholipase C/P1 nuclease"/>
    <property type="match status" value="2"/>
</dbReference>
<dbReference type="GO" id="GO:0016788">
    <property type="term" value="F:hydrolase activity, acting on ester bonds"/>
    <property type="evidence" value="ECO:0007669"/>
    <property type="project" value="InterPro"/>
</dbReference>
<dbReference type="InterPro" id="IPR008947">
    <property type="entry name" value="PLipase_C/P1_nuclease_dom_sf"/>
</dbReference>
<evidence type="ECO:0000256" key="8">
    <source>
        <dbReference type="SAM" id="SignalP"/>
    </source>
</evidence>
<dbReference type="GO" id="GO:0046872">
    <property type="term" value="F:metal ion binding"/>
    <property type="evidence" value="ECO:0007669"/>
    <property type="project" value="UniProtKB-KW"/>
</dbReference>
<keyword evidence="2" id="KW-0540">Nuclease</keyword>
<dbReference type="GO" id="GO:0006308">
    <property type="term" value="P:DNA catabolic process"/>
    <property type="evidence" value="ECO:0007669"/>
    <property type="project" value="InterPro"/>
</dbReference>
<evidence type="ECO:0000256" key="5">
    <source>
        <dbReference type="ARBA" id="ARBA00022801"/>
    </source>
</evidence>